<organism evidence="1 2">
    <name type="scientific">Crotalus adamanteus</name>
    <name type="common">Eastern diamondback rattlesnake</name>
    <dbReference type="NCBI Taxonomy" id="8729"/>
    <lineage>
        <taxon>Eukaryota</taxon>
        <taxon>Metazoa</taxon>
        <taxon>Chordata</taxon>
        <taxon>Craniata</taxon>
        <taxon>Vertebrata</taxon>
        <taxon>Euteleostomi</taxon>
        <taxon>Lepidosauria</taxon>
        <taxon>Squamata</taxon>
        <taxon>Bifurcata</taxon>
        <taxon>Unidentata</taxon>
        <taxon>Episquamata</taxon>
        <taxon>Toxicofera</taxon>
        <taxon>Serpentes</taxon>
        <taxon>Colubroidea</taxon>
        <taxon>Viperidae</taxon>
        <taxon>Crotalinae</taxon>
        <taxon>Crotalus</taxon>
    </lineage>
</organism>
<dbReference type="AlphaFoldDB" id="A0AAW1B296"/>
<gene>
    <name evidence="1" type="ORF">NXF25_019666</name>
</gene>
<dbReference type="GO" id="GO:0003676">
    <property type="term" value="F:nucleic acid binding"/>
    <property type="evidence" value="ECO:0007669"/>
    <property type="project" value="InterPro"/>
</dbReference>
<reference evidence="1 2" key="1">
    <citation type="journal article" date="2024" name="Proc. Natl. Acad. Sci. U.S.A.">
        <title>The genetic regulatory architecture and epigenomic basis for age-related changes in rattlesnake venom.</title>
        <authorList>
            <person name="Hogan M.P."/>
            <person name="Holding M.L."/>
            <person name="Nystrom G.S."/>
            <person name="Colston T.J."/>
            <person name="Bartlett D.A."/>
            <person name="Mason A.J."/>
            <person name="Ellsworth S.A."/>
            <person name="Rautsaw R.M."/>
            <person name="Lawrence K.C."/>
            <person name="Strickland J.L."/>
            <person name="He B."/>
            <person name="Fraser P."/>
            <person name="Margres M.J."/>
            <person name="Gilbert D.M."/>
            <person name="Gibbs H.L."/>
            <person name="Parkinson C.L."/>
            <person name="Rokyta D.R."/>
        </authorList>
    </citation>
    <scope>NUCLEOTIDE SEQUENCE [LARGE SCALE GENOMIC DNA]</scope>
    <source>
        <strain evidence="1">DRR0105</strain>
    </source>
</reference>
<dbReference type="EMBL" id="JAOTOJ010000008">
    <property type="protein sequence ID" value="KAK9396305.1"/>
    <property type="molecule type" value="Genomic_DNA"/>
</dbReference>
<name>A0AAW1B296_CROAD</name>
<accession>A0AAW1B296</accession>
<evidence type="ECO:0000313" key="1">
    <source>
        <dbReference type="EMBL" id="KAK9396305.1"/>
    </source>
</evidence>
<sequence>MEFLKESYQTGGSVHHKHLGLSSRFHPCTKEETKCMNTMLEQYISCYVNYQQNNWDELLPFAEVAYSNVVYSSIRLSLLKWLQGSNI</sequence>
<proteinExistence type="predicted"/>
<keyword evidence="2" id="KW-1185">Reference proteome</keyword>
<dbReference type="InterPro" id="IPR036397">
    <property type="entry name" value="RNaseH_sf"/>
</dbReference>
<dbReference type="Proteomes" id="UP001474421">
    <property type="component" value="Unassembled WGS sequence"/>
</dbReference>
<protein>
    <submittedName>
        <fullName evidence="1">Tf2-1: Tf2-1</fullName>
    </submittedName>
</protein>
<comment type="caution">
    <text evidence="1">The sequence shown here is derived from an EMBL/GenBank/DDBJ whole genome shotgun (WGS) entry which is preliminary data.</text>
</comment>
<dbReference type="Gene3D" id="3.30.420.10">
    <property type="entry name" value="Ribonuclease H-like superfamily/Ribonuclease H"/>
    <property type="match status" value="1"/>
</dbReference>
<evidence type="ECO:0000313" key="2">
    <source>
        <dbReference type="Proteomes" id="UP001474421"/>
    </source>
</evidence>